<name>A0A835I7F9_9MAGN</name>
<dbReference type="AlphaFoldDB" id="A0A835I7F9"/>
<organism evidence="3 4">
    <name type="scientific">Coptis chinensis</name>
    <dbReference type="NCBI Taxonomy" id="261450"/>
    <lineage>
        <taxon>Eukaryota</taxon>
        <taxon>Viridiplantae</taxon>
        <taxon>Streptophyta</taxon>
        <taxon>Embryophyta</taxon>
        <taxon>Tracheophyta</taxon>
        <taxon>Spermatophyta</taxon>
        <taxon>Magnoliopsida</taxon>
        <taxon>Ranunculales</taxon>
        <taxon>Ranunculaceae</taxon>
        <taxon>Coptidoideae</taxon>
        <taxon>Coptis</taxon>
    </lineage>
</organism>
<feature type="non-terminal residue" evidence="3">
    <location>
        <position position="172"/>
    </location>
</feature>
<comment type="caution">
    <text evidence="3">The sequence shown here is derived from an EMBL/GenBank/DDBJ whole genome shotgun (WGS) entry which is preliminary data.</text>
</comment>
<dbReference type="Proteomes" id="UP000631114">
    <property type="component" value="Unassembled WGS sequence"/>
</dbReference>
<gene>
    <name evidence="3" type="ORF">IFM89_035779</name>
</gene>
<evidence type="ECO:0000313" key="4">
    <source>
        <dbReference type="Proteomes" id="UP000631114"/>
    </source>
</evidence>
<evidence type="ECO:0000256" key="1">
    <source>
        <dbReference type="ARBA" id="ARBA00022574"/>
    </source>
</evidence>
<accession>A0A835I7F9</accession>
<dbReference type="InterPro" id="IPR036322">
    <property type="entry name" value="WD40_repeat_dom_sf"/>
</dbReference>
<proteinExistence type="predicted"/>
<dbReference type="Gene3D" id="2.130.10.10">
    <property type="entry name" value="YVTN repeat-like/Quinoprotein amine dehydrogenase"/>
    <property type="match status" value="1"/>
</dbReference>
<dbReference type="SUPFAM" id="SSF50978">
    <property type="entry name" value="WD40 repeat-like"/>
    <property type="match status" value="1"/>
</dbReference>
<keyword evidence="1" id="KW-0853">WD repeat</keyword>
<dbReference type="InterPro" id="IPR050459">
    <property type="entry name" value="WD_repeat_RBAP46/RBAP48/MSI1"/>
</dbReference>
<reference evidence="3 4" key="1">
    <citation type="submission" date="2020-10" db="EMBL/GenBank/DDBJ databases">
        <title>The Coptis chinensis genome and diversification of protoberbering-type alkaloids.</title>
        <authorList>
            <person name="Wang B."/>
            <person name="Shu S."/>
            <person name="Song C."/>
            <person name="Liu Y."/>
        </authorList>
    </citation>
    <scope>NUCLEOTIDE SEQUENCE [LARGE SCALE GENOMIC DNA]</scope>
    <source>
        <strain evidence="3">HL-2020</strain>
        <tissue evidence="3">Leaf</tissue>
    </source>
</reference>
<dbReference type="InterPro" id="IPR015943">
    <property type="entry name" value="WD40/YVTN_repeat-like_dom_sf"/>
</dbReference>
<keyword evidence="4" id="KW-1185">Reference proteome</keyword>
<dbReference type="PANTHER" id="PTHR22850">
    <property type="entry name" value="WD40 REPEAT FAMILY"/>
    <property type="match status" value="1"/>
</dbReference>
<evidence type="ECO:0000256" key="2">
    <source>
        <dbReference type="ARBA" id="ARBA00022737"/>
    </source>
</evidence>
<dbReference type="EMBL" id="JADFTS010000004">
    <property type="protein sequence ID" value="KAF9611794.1"/>
    <property type="molecule type" value="Genomic_DNA"/>
</dbReference>
<keyword evidence="2" id="KW-0677">Repeat</keyword>
<dbReference type="OrthoDB" id="1713894at2759"/>
<protein>
    <submittedName>
        <fullName evidence="3">Uncharacterized protein</fullName>
    </submittedName>
</protein>
<evidence type="ECO:0000313" key="3">
    <source>
        <dbReference type="EMBL" id="KAF9611794.1"/>
    </source>
</evidence>
<sequence>TSAISFGMDHGLELNNEVDLITRNGNEDIHSDDDVKTGLSSSITSSICSKLQYTRHVYSYLSDRSKIGVPNLKVKKRYLVSKFIVETFATNCCFYSVVDNSFDLRDANIHLIYPFIEWVVATGSTDKTVKLFDLRKISTALHTFDSHKRPLLGSVSQGKDVGGHCKAYEIGT</sequence>